<accession>A0A1Y3UAW8</accession>
<comment type="caution">
    <text evidence="1">The sequence shown here is derived from an EMBL/GenBank/DDBJ whole genome shotgun (WGS) entry which is preliminary data.</text>
</comment>
<gene>
    <name evidence="1" type="ORF">B5G26_02645</name>
</gene>
<dbReference type="EMBL" id="NFHM01000001">
    <property type="protein sequence ID" value="OUN45933.1"/>
    <property type="molecule type" value="Genomic_DNA"/>
</dbReference>
<evidence type="ECO:0000313" key="1">
    <source>
        <dbReference type="EMBL" id="OUN45933.1"/>
    </source>
</evidence>
<evidence type="ECO:0000313" key="2">
    <source>
        <dbReference type="Proteomes" id="UP000195455"/>
    </source>
</evidence>
<dbReference type="AlphaFoldDB" id="A0A1Y3UAW8"/>
<reference evidence="2" key="1">
    <citation type="submission" date="2017-04" db="EMBL/GenBank/DDBJ databases">
        <title>Function of individual gut microbiota members based on whole genome sequencing of pure cultures obtained from chicken caecum.</title>
        <authorList>
            <person name="Medvecky M."/>
            <person name="Cejkova D."/>
            <person name="Polansky O."/>
            <person name="Karasova D."/>
            <person name="Kubasova T."/>
            <person name="Cizek A."/>
            <person name="Rychlik I."/>
        </authorList>
    </citation>
    <scope>NUCLEOTIDE SEQUENCE [LARGE SCALE GENOMIC DNA]</scope>
    <source>
        <strain evidence="2">An75</strain>
    </source>
</reference>
<sequence length="174" mass="20309">MTCHLLDGIYKTKVECFISKHSTQSYHRRILFTDFSSYPLKGRFEASSPQNITLYYDYTDHTHYKKSRFIYWGHGHIEGNMVNLFLQNQKHNIEYCVCSARIPIVNDNYVYGFISGLSPSAMVPIFNKFLISPKPLPCNENLLQLLSFTKEEFHMAKKNNTISLSLEHLSLLKF</sequence>
<protein>
    <submittedName>
        <fullName evidence="1">Uncharacterized protein</fullName>
    </submittedName>
</protein>
<dbReference type="Proteomes" id="UP000195455">
    <property type="component" value="Unassembled WGS sequence"/>
</dbReference>
<name>A0A1Y3UAW8_9FIRM</name>
<organism evidence="1 2">
    <name type="scientific">Anaerotignum lactatifermentans</name>
    <dbReference type="NCBI Taxonomy" id="160404"/>
    <lineage>
        <taxon>Bacteria</taxon>
        <taxon>Bacillati</taxon>
        <taxon>Bacillota</taxon>
        <taxon>Clostridia</taxon>
        <taxon>Lachnospirales</taxon>
        <taxon>Anaerotignaceae</taxon>
        <taxon>Anaerotignum</taxon>
    </lineage>
</organism>
<proteinExistence type="predicted"/>